<dbReference type="EMBL" id="BMFV01000001">
    <property type="protein sequence ID" value="GGH73642.1"/>
    <property type="molecule type" value="Genomic_DNA"/>
</dbReference>
<evidence type="ECO:0000259" key="2">
    <source>
        <dbReference type="Pfam" id="PF19701"/>
    </source>
</evidence>
<dbReference type="Proteomes" id="UP000656813">
    <property type="component" value="Unassembled WGS sequence"/>
</dbReference>
<gene>
    <name evidence="3" type="ORF">GCM10007096_01070</name>
</gene>
<keyword evidence="1" id="KW-0472">Membrane</keyword>
<proteinExistence type="predicted"/>
<sequence>MLVFFGIFIVLGLLMSLKPLWIWRVTESWLTEHGRPSTLYLYVLQILGVIFILLGIIGEFVYLFM</sequence>
<dbReference type="InterPro" id="IPR045679">
    <property type="entry name" value="DUF6199"/>
</dbReference>
<comment type="caution">
    <text evidence="3">The sequence shown here is derived from an EMBL/GenBank/DDBJ whole genome shotgun (WGS) entry which is preliminary data.</text>
</comment>
<protein>
    <recommendedName>
        <fullName evidence="2">DUF6199 domain-containing protein</fullName>
    </recommendedName>
</protein>
<reference evidence="3" key="2">
    <citation type="submission" date="2020-09" db="EMBL/GenBank/DDBJ databases">
        <authorList>
            <person name="Sun Q."/>
            <person name="Zhou Y."/>
        </authorList>
    </citation>
    <scope>NUCLEOTIDE SEQUENCE</scope>
    <source>
        <strain evidence="3">CGMCC 1.12777</strain>
    </source>
</reference>
<reference evidence="3" key="1">
    <citation type="journal article" date="2014" name="Int. J. Syst. Evol. Microbiol.">
        <title>Complete genome sequence of Corynebacterium casei LMG S-19264T (=DSM 44701T), isolated from a smear-ripened cheese.</title>
        <authorList>
            <consortium name="US DOE Joint Genome Institute (JGI-PGF)"/>
            <person name="Walter F."/>
            <person name="Albersmeier A."/>
            <person name="Kalinowski J."/>
            <person name="Ruckert C."/>
        </authorList>
    </citation>
    <scope>NUCLEOTIDE SEQUENCE</scope>
    <source>
        <strain evidence="3">CGMCC 1.12777</strain>
    </source>
</reference>
<evidence type="ECO:0000313" key="3">
    <source>
        <dbReference type="EMBL" id="GGH73642.1"/>
    </source>
</evidence>
<feature type="domain" description="DUF6199" evidence="2">
    <location>
        <begin position="5"/>
        <end position="58"/>
    </location>
</feature>
<name>A0A8J2ZQT5_9BACL</name>
<accession>A0A8J2ZQT5</accession>
<keyword evidence="1" id="KW-0812">Transmembrane</keyword>
<keyword evidence="4" id="KW-1185">Reference proteome</keyword>
<dbReference type="AlphaFoldDB" id="A0A8J2ZQT5"/>
<evidence type="ECO:0000313" key="4">
    <source>
        <dbReference type="Proteomes" id="UP000656813"/>
    </source>
</evidence>
<organism evidence="3 4">
    <name type="scientific">Pullulanibacillus pueri</name>
    <dbReference type="NCBI Taxonomy" id="1437324"/>
    <lineage>
        <taxon>Bacteria</taxon>
        <taxon>Bacillati</taxon>
        <taxon>Bacillota</taxon>
        <taxon>Bacilli</taxon>
        <taxon>Bacillales</taxon>
        <taxon>Sporolactobacillaceae</taxon>
        <taxon>Pullulanibacillus</taxon>
    </lineage>
</organism>
<dbReference type="Pfam" id="PF19701">
    <property type="entry name" value="DUF6199"/>
    <property type="match status" value="1"/>
</dbReference>
<feature type="transmembrane region" description="Helical" evidence="1">
    <location>
        <begin position="40"/>
        <end position="64"/>
    </location>
</feature>
<keyword evidence="1" id="KW-1133">Transmembrane helix</keyword>
<dbReference type="RefSeq" id="WP_188494998.1">
    <property type="nucleotide sequence ID" value="NZ_BMFV01000001.1"/>
</dbReference>
<evidence type="ECO:0000256" key="1">
    <source>
        <dbReference type="SAM" id="Phobius"/>
    </source>
</evidence>